<evidence type="ECO:0008006" key="4">
    <source>
        <dbReference type="Google" id="ProtNLM"/>
    </source>
</evidence>
<keyword evidence="1" id="KW-1133">Transmembrane helix</keyword>
<feature type="transmembrane region" description="Helical" evidence="1">
    <location>
        <begin position="12"/>
        <end position="40"/>
    </location>
</feature>
<comment type="caution">
    <text evidence="2">The sequence shown here is derived from an EMBL/GenBank/DDBJ whole genome shotgun (WGS) entry which is preliminary data.</text>
</comment>
<name>A0ABS3W5A6_9BACL</name>
<organism evidence="2 3">
    <name type="scientific">Paenibacillus artemisiicola</name>
    <dbReference type="NCBI Taxonomy" id="1172618"/>
    <lineage>
        <taxon>Bacteria</taxon>
        <taxon>Bacillati</taxon>
        <taxon>Bacillota</taxon>
        <taxon>Bacilli</taxon>
        <taxon>Bacillales</taxon>
        <taxon>Paenibacillaceae</taxon>
        <taxon>Paenibacillus</taxon>
    </lineage>
</organism>
<gene>
    <name evidence="2" type="ORF">I8J29_04675</name>
</gene>
<sequence>MNEMVGKWLSWIGIVAAVIGFFYASVWMGGIAVILGLVGLATPIKKLAWLSIGLGIIAFIIPNV</sequence>
<evidence type="ECO:0000256" key="1">
    <source>
        <dbReference type="SAM" id="Phobius"/>
    </source>
</evidence>
<keyword evidence="1" id="KW-0472">Membrane</keyword>
<keyword evidence="1" id="KW-0812">Transmembrane</keyword>
<accession>A0ABS3W5A6</accession>
<dbReference type="RefSeq" id="WP_208846502.1">
    <property type="nucleotide sequence ID" value="NZ_JAGGDJ010000002.1"/>
</dbReference>
<dbReference type="Proteomes" id="UP000670947">
    <property type="component" value="Unassembled WGS sequence"/>
</dbReference>
<dbReference type="EMBL" id="JAGGDJ010000002">
    <property type="protein sequence ID" value="MBO7743476.1"/>
    <property type="molecule type" value="Genomic_DNA"/>
</dbReference>
<evidence type="ECO:0000313" key="2">
    <source>
        <dbReference type="EMBL" id="MBO7743476.1"/>
    </source>
</evidence>
<keyword evidence="3" id="KW-1185">Reference proteome</keyword>
<proteinExistence type="predicted"/>
<protein>
    <recommendedName>
        <fullName evidence="4">C4-dicarboxylate ABC transporter</fullName>
    </recommendedName>
</protein>
<reference evidence="2 3" key="1">
    <citation type="submission" date="2021-03" db="EMBL/GenBank/DDBJ databases">
        <title>Paenibacillus artemisicola MWE-103 whole genome sequence.</title>
        <authorList>
            <person name="Ham Y.J."/>
        </authorList>
    </citation>
    <scope>NUCLEOTIDE SEQUENCE [LARGE SCALE GENOMIC DNA]</scope>
    <source>
        <strain evidence="2 3">MWE-103</strain>
    </source>
</reference>
<evidence type="ECO:0000313" key="3">
    <source>
        <dbReference type="Proteomes" id="UP000670947"/>
    </source>
</evidence>
<feature type="transmembrane region" description="Helical" evidence="1">
    <location>
        <begin position="47"/>
        <end position="63"/>
    </location>
</feature>